<dbReference type="InterPro" id="IPR009081">
    <property type="entry name" value="PP-bd_ACP"/>
</dbReference>
<dbReference type="OrthoDB" id="177586at2"/>
<dbReference type="AlphaFoldDB" id="A0A4Y8Q3M9"/>
<proteinExistence type="predicted"/>
<feature type="domain" description="Carrier" evidence="2">
    <location>
        <begin position="4"/>
        <end position="82"/>
    </location>
</feature>
<dbReference type="Proteomes" id="UP000298246">
    <property type="component" value="Unassembled WGS sequence"/>
</dbReference>
<dbReference type="InterPro" id="IPR046047">
    <property type="entry name" value="DUF6005"/>
</dbReference>
<dbReference type="NCBIfam" id="NF005798">
    <property type="entry name" value="PRK07639.1"/>
    <property type="match status" value="1"/>
</dbReference>
<sequence>MRREMWTGQLLTVLQEKLKLAHIVRLEESMRLNQDLYLDSVMVMQLLVFIEEMWRLRVPEEELDPKSLETVGSLLDFMEQLEPLEASADGTGAPTQPAESVESAVPASTATLATSATPAAPAALANPAPASGETPLPFGWKEPKIKVHCIVSCLCEIVKRYSDVDYRPFYFGVWDMPFSISEEGVIRYYTDSATYDGYLRDFETLFGLKAHTWYDPLVDKKGNVQTLLELLDNRPEYRHIVVQIDLSLMPERENKFHQKPFPHYVILYPTERADAWFMFDPDFRWEGVVSREQVLEAIYGNAFGGGFYLDALHVKAPSCAEVERFYRASFDTDANPLTACLQRLVTRVAQAEMGWTPVRLSEALKQLNVLAIRKYSYDYALMFFSDALGYERELYEQWAQQIRDLVQCYTTTQYTALKMAAASSFDEQLLGQMADTLAKADAIELALKKELNRQLELWLILQQAGVSMR</sequence>
<name>A0A4Y8Q3M9_9BACL</name>
<dbReference type="EMBL" id="MYFO01000009">
    <property type="protein sequence ID" value="TFE88619.1"/>
    <property type="molecule type" value="Genomic_DNA"/>
</dbReference>
<dbReference type="Pfam" id="PF19468">
    <property type="entry name" value="DUF6005"/>
    <property type="match status" value="1"/>
</dbReference>
<protein>
    <recommendedName>
        <fullName evidence="2">Carrier domain-containing protein</fullName>
    </recommendedName>
</protein>
<evidence type="ECO:0000259" key="2">
    <source>
        <dbReference type="PROSITE" id="PS50075"/>
    </source>
</evidence>
<evidence type="ECO:0000313" key="3">
    <source>
        <dbReference type="EMBL" id="TFE88619.1"/>
    </source>
</evidence>
<gene>
    <name evidence="3" type="ORF">B5M42_09230</name>
</gene>
<comment type="caution">
    <text evidence="3">The sequence shown here is derived from an EMBL/GenBank/DDBJ whole genome shotgun (WGS) entry which is preliminary data.</text>
</comment>
<dbReference type="PROSITE" id="PS50075">
    <property type="entry name" value="CARRIER"/>
    <property type="match status" value="1"/>
</dbReference>
<evidence type="ECO:0000313" key="4">
    <source>
        <dbReference type="Proteomes" id="UP000298246"/>
    </source>
</evidence>
<dbReference type="Gene3D" id="1.10.1200.10">
    <property type="entry name" value="ACP-like"/>
    <property type="match status" value="1"/>
</dbReference>
<reference evidence="3 4" key="1">
    <citation type="submission" date="2017-03" db="EMBL/GenBank/DDBJ databases">
        <title>Isolation of Levoglucosan Utilizing Bacteria.</title>
        <authorList>
            <person name="Arya A.S."/>
        </authorList>
    </citation>
    <scope>NUCLEOTIDE SEQUENCE [LARGE SCALE GENOMIC DNA]</scope>
    <source>
        <strain evidence="3 4">MEC069</strain>
    </source>
</reference>
<dbReference type="InterPro" id="IPR036736">
    <property type="entry name" value="ACP-like_sf"/>
</dbReference>
<dbReference type="SUPFAM" id="SSF47336">
    <property type="entry name" value="ACP-like"/>
    <property type="match status" value="1"/>
</dbReference>
<evidence type="ECO:0000256" key="1">
    <source>
        <dbReference type="SAM" id="MobiDB-lite"/>
    </source>
</evidence>
<organism evidence="3 4">
    <name type="scientific">Paenibacillus athensensis</name>
    <dbReference type="NCBI Taxonomy" id="1967502"/>
    <lineage>
        <taxon>Bacteria</taxon>
        <taxon>Bacillati</taxon>
        <taxon>Bacillota</taxon>
        <taxon>Bacilli</taxon>
        <taxon>Bacillales</taxon>
        <taxon>Paenibacillaceae</taxon>
        <taxon>Paenibacillus</taxon>
    </lineage>
</organism>
<feature type="region of interest" description="Disordered" evidence="1">
    <location>
        <begin position="87"/>
        <end position="107"/>
    </location>
</feature>
<accession>A0A4Y8Q3M9</accession>
<keyword evidence="4" id="KW-1185">Reference proteome</keyword>